<dbReference type="AlphaFoldDB" id="A0A1F6VRX9"/>
<keyword evidence="1" id="KW-1133">Transmembrane helix</keyword>
<evidence type="ECO:0000256" key="1">
    <source>
        <dbReference type="SAM" id="Phobius"/>
    </source>
</evidence>
<keyword evidence="1" id="KW-0812">Transmembrane</keyword>
<proteinExistence type="predicted"/>
<dbReference type="EMBL" id="MFUC01000006">
    <property type="protein sequence ID" value="OGI72408.1"/>
    <property type="molecule type" value="Genomic_DNA"/>
</dbReference>
<name>A0A1F6VRX9_9BACT</name>
<evidence type="ECO:0000313" key="3">
    <source>
        <dbReference type="Proteomes" id="UP000179686"/>
    </source>
</evidence>
<feature type="transmembrane region" description="Helical" evidence="1">
    <location>
        <begin position="50"/>
        <end position="70"/>
    </location>
</feature>
<keyword evidence="1" id="KW-0472">Membrane</keyword>
<sequence>MIKRIKNKILFLLALGSIFIGGGVSAAGLVPCEGIDDCNFDTLILLLNNIASFIFFRLPIILLVVFFAWNGINLIIYRDRPAFMKLFKKNIWNVLLGYLLVVGAYLLVKTFITIIAGQDLTFKVFFN</sequence>
<comment type="caution">
    <text evidence="2">The sequence shown here is derived from an EMBL/GenBank/DDBJ whole genome shotgun (WGS) entry which is preliminary data.</text>
</comment>
<gene>
    <name evidence="2" type="ORF">A3J61_00300</name>
</gene>
<dbReference type="Proteomes" id="UP000179686">
    <property type="component" value="Unassembled WGS sequence"/>
</dbReference>
<organism evidence="2 3">
    <name type="scientific">Candidatus Nomurabacteria bacterium RIFCSPHIGHO2_02_FULL_38_15</name>
    <dbReference type="NCBI Taxonomy" id="1801752"/>
    <lineage>
        <taxon>Bacteria</taxon>
        <taxon>Candidatus Nomuraibacteriota</taxon>
    </lineage>
</organism>
<protein>
    <submittedName>
        <fullName evidence="2">Uncharacterized protein</fullName>
    </submittedName>
</protein>
<evidence type="ECO:0000313" key="2">
    <source>
        <dbReference type="EMBL" id="OGI72408.1"/>
    </source>
</evidence>
<reference evidence="2 3" key="1">
    <citation type="journal article" date="2016" name="Nat. Commun.">
        <title>Thousands of microbial genomes shed light on interconnected biogeochemical processes in an aquifer system.</title>
        <authorList>
            <person name="Anantharaman K."/>
            <person name="Brown C.T."/>
            <person name="Hug L.A."/>
            <person name="Sharon I."/>
            <person name="Castelle C.J."/>
            <person name="Probst A.J."/>
            <person name="Thomas B.C."/>
            <person name="Singh A."/>
            <person name="Wilkins M.J."/>
            <person name="Karaoz U."/>
            <person name="Brodie E.L."/>
            <person name="Williams K.H."/>
            <person name="Hubbard S.S."/>
            <person name="Banfield J.F."/>
        </authorList>
    </citation>
    <scope>NUCLEOTIDE SEQUENCE [LARGE SCALE GENOMIC DNA]</scope>
</reference>
<dbReference type="STRING" id="1801752.A3J61_00300"/>
<accession>A0A1F6VRX9</accession>
<feature type="transmembrane region" description="Helical" evidence="1">
    <location>
        <begin position="91"/>
        <end position="117"/>
    </location>
</feature>